<dbReference type="SUPFAM" id="SSF54928">
    <property type="entry name" value="RNA-binding domain, RBD"/>
    <property type="match status" value="1"/>
</dbReference>
<dbReference type="InterPro" id="IPR000571">
    <property type="entry name" value="Znf_CCCH"/>
</dbReference>
<dbReference type="GO" id="GO:0003723">
    <property type="term" value="F:RNA binding"/>
    <property type="evidence" value="ECO:0007669"/>
    <property type="project" value="UniProtKB-UniRule"/>
</dbReference>
<evidence type="ECO:0000259" key="14">
    <source>
        <dbReference type="PROSITE" id="PS50089"/>
    </source>
</evidence>
<evidence type="ECO:0000256" key="4">
    <source>
        <dbReference type="ARBA" id="ARBA00022771"/>
    </source>
</evidence>
<dbReference type="InterPro" id="IPR013083">
    <property type="entry name" value="Znf_RING/FYVE/PHD"/>
</dbReference>
<dbReference type="FunFam" id="3.30.40.10:FF:000006">
    <property type="entry name" value="CCR4-NOT transcription complex subunit 4"/>
    <property type="match status" value="1"/>
</dbReference>
<dbReference type="SMART" id="SM00361">
    <property type="entry name" value="RRM_1"/>
    <property type="match status" value="1"/>
</dbReference>
<dbReference type="PANTHER" id="PTHR12603">
    <property type="entry name" value="CCR4-NOT TRANSCRIPTION COMPLEX RELATED"/>
    <property type="match status" value="1"/>
</dbReference>
<evidence type="ECO:0000259" key="16">
    <source>
        <dbReference type="PROSITE" id="PS50103"/>
    </source>
</evidence>
<dbReference type="InterPro" id="IPR039780">
    <property type="entry name" value="Mot2"/>
</dbReference>
<evidence type="ECO:0000259" key="15">
    <source>
        <dbReference type="PROSITE" id="PS50102"/>
    </source>
</evidence>
<name>A0A0J9XHF3_GEOCN</name>
<dbReference type="PROSITE" id="PS50102">
    <property type="entry name" value="RRM"/>
    <property type="match status" value="1"/>
</dbReference>
<dbReference type="GO" id="GO:0005634">
    <property type="term" value="C:nucleus"/>
    <property type="evidence" value="ECO:0007669"/>
    <property type="project" value="UniProtKB-SubCell"/>
</dbReference>
<dbReference type="OrthoDB" id="1923159at2759"/>
<dbReference type="InterPro" id="IPR012677">
    <property type="entry name" value="Nucleotide-bd_a/b_plait_sf"/>
</dbReference>
<dbReference type="CDD" id="cd16618">
    <property type="entry name" value="mRING-HC-C4C4_CNOT4"/>
    <property type="match status" value="1"/>
</dbReference>
<dbReference type="GO" id="GO:0000956">
    <property type="term" value="P:nuclear-transcribed mRNA catabolic process"/>
    <property type="evidence" value="ECO:0007669"/>
    <property type="project" value="UniProtKB-ARBA"/>
</dbReference>
<proteinExistence type="predicted"/>
<evidence type="ECO:0000256" key="2">
    <source>
        <dbReference type="ARBA" id="ARBA00022491"/>
    </source>
</evidence>
<dbReference type="InterPro" id="IPR034261">
    <property type="entry name" value="CNOT4_RRM"/>
</dbReference>
<dbReference type="PROSITE" id="PS50103">
    <property type="entry name" value="ZF_C3H1"/>
    <property type="match status" value="1"/>
</dbReference>
<evidence type="ECO:0000256" key="13">
    <source>
        <dbReference type="SAM" id="MobiDB-lite"/>
    </source>
</evidence>
<keyword evidence="8" id="KW-0175">Coiled coil</keyword>
<dbReference type="InterPro" id="IPR003954">
    <property type="entry name" value="RRM_euk-type"/>
</dbReference>
<evidence type="ECO:0000313" key="18">
    <source>
        <dbReference type="EMBL" id="KAF5101459.1"/>
    </source>
</evidence>
<dbReference type="AlphaFoldDB" id="A0A0J9XHF3"/>
<feature type="domain" description="RRM" evidence="15">
    <location>
        <begin position="121"/>
        <end position="206"/>
    </location>
</feature>
<dbReference type="Proteomes" id="UP000242525">
    <property type="component" value="Unassembled WGS sequence"/>
</dbReference>
<feature type="region of interest" description="Disordered" evidence="13">
    <location>
        <begin position="272"/>
        <end position="291"/>
    </location>
</feature>
<evidence type="ECO:0000256" key="6">
    <source>
        <dbReference type="ARBA" id="ARBA00022884"/>
    </source>
</evidence>
<evidence type="ECO:0000256" key="1">
    <source>
        <dbReference type="ARBA" id="ARBA00004123"/>
    </source>
</evidence>
<reference evidence="18" key="2">
    <citation type="journal article" date="2020" name="Front. Microbiol.">
        <title>Phenotypic and Genetic Characterization of the Cheese Ripening Yeast Geotrichum candidum.</title>
        <authorList>
            <person name="Perkins V."/>
            <person name="Vignola S."/>
            <person name="Lessard M.H."/>
            <person name="Plante P.L."/>
            <person name="Corbeil J."/>
            <person name="Dugat-Bony E."/>
            <person name="Frenette M."/>
            <person name="Labrie S."/>
        </authorList>
    </citation>
    <scope>NUCLEOTIDE SEQUENCE</scope>
    <source>
        <strain evidence="18">LMA-70</strain>
    </source>
</reference>
<evidence type="ECO:0000256" key="5">
    <source>
        <dbReference type="ARBA" id="ARBA00022833"/>
    </source>
</evidence>
<evidence type="ECO:0000256" key="7">
    <source>
        <dbReference type="ARBA" id="ARBA00023015"/>
    </source>
</evidence>
<dbReference type="PANTHER" id="PTHR12603:SF0">
    <property type="entry name" value="CCR4-NOT TRANSCRIPTION COMPLEX SUBUNIT 4"/>
    <property type="match status" value="1"/>
</dbReference>
<keyword evidence="3 12" id="KW-0479">Metal-binding</keyword>
<dbReference type="GO" id="GO:0010557">
    <property type="term" value="P:positive regulation of macromolecule biosynthetic process"/>
    <property type="evidence" value="ECO:0007669"/>
    <property type="project" value="UniProtKB-ARBA"/>
</dbReference>
<accession>A0A0J9XHF3</accession>
<dbReference type="STRING" id="1173061.A0A0J9XHF3"/>
<dbReference type="GO" id="GO:0008270">
    <property type="term" value="F:zinc ion binding"/>
    <property type="evidence" value="ECO:0007669"/>
    <property type="project" value="UniProtKB-KW"/>
</dbReference>
<keyword evidence="4 12" id="KW-0863">Zinc-finger</keyword>
<organism evidence="17 19">
    <name type="scientific">Geotrichum candidum</name>
    <name type="common">Oospora lactis</name>
    <name type="synonym">Dipodascus geotrichum</name>
    <dbReference type="NCBI Taxonomy" id="1173061"/>
    <lineage>
        <taxon>Eukaryota</taxon>
        <taxon>Fungi</taxon>
        <taxon>Dikarya</taxon>
        <taxon>Ascomycota</taxon>
        <taxon>Saccharomycotina</taxon>
        <taxon>Dipodascomycetes</taxon>
        <taxon>Dipodascales</taxon>
        <taxon>Dipodascaceae</taxon>
        <taxon>Geotrichum</taxon>
    </lineage>
</organism>
<keyword evidence="2" id="KW-0678">Repressor</keyword>
<feature type="domain" description="RING-type" evidence="14">
    <location>
        <begin position="17"/>
        <end position="62"/>
    </location>
</feature>
<feature type="domain" description="C3H1-type" evidence="16">
    <location>
        <begin position="203"/>
        <end position="230"/>
    </location>
</feature>
<keyword evidence="5 12" id="KW-0862">Zinc</keyword>
<keyword evidence="10" id="KW-0539">Nucleus</keyword>
<evidence type="ECO:0000256" key="12">
    <source>
        <dbReference type="PROSITE-ProRule" id="PRU00723"/>
    </source>
</evidence>
<dbReference type="CDD" id="cd12438">
    <property type="entry name" value="RRM_CNOT4"/>
    <property type="match status" value="1"/>
</dbReference>
<gene>
    <name evidence="17" type="ORF">BN980_GECA15s00054g</name>
    <name evidence="18" type="ORF">DV451_002156</name>
</gene>
<reference evidence="17 19" key="1">
    <citation type="submission" date="2014-03" db="EMBL/GenBank/DDBJ databases">
        <authorList>
            <person name="Casaregola S."/>
        </authorList>
    </citation>
    <scope>NUCLEOTIDE SEQUENCE [LARGE SCALE GENOMIC DNA]</scope>
    <source>
        <strain evidence="17 19">CLIB 918</strain>
    </source>
</reference>
<reference evidence="18" key="3">
    <citation type="submission" date="2020-01" db="EMBL/GenBank/DDBJ databases">
        <authorList>
            <person name="Perkins V."/>
            <person name="Lessard M.-H."/>
            <person name="Dugat-Bony E."/>
            <person name="Frenette M."/>
            <person name="Labrie S."/>
        </authorList>
    </citation>
    <scope>NUCLEOTIDE SEQUENCE</scope>
    <source>
        <strain evidence="18">LMA-70</strain>
    </source>
</reference>
<evidence type="ECO:0000256" key="10">
    <source>
        <dbReference type="ARBA" id="ARBA00023242"/>
    </source>
</evidence>
<dbReference type="Proteomes" id="UP000750522">
    <property type="component" value="Unassembled WGS sequence"/>
</dbReference>
<dbReference type="SUPFAM" id="SSF57850">
    <property type="entry name" value="RING/U-box"/>
    <property type="match status" value="1"/>
</dbReference>
<keyword evidence="9" id="KW-0804">Transcription</keyword>
<dbReference type="Pfam" id="PF00076">
    <property type="entry name" value="RRM_1"/>
    <property type="match status" value="1"/>
</dbReference>
<dbReference type="PROSITE" id="PS50089">
    <property type="entry name" value="ZF_RING_2"/>
    <property type="match status" value="1"/>
</dbReference>
<dbReference type="InterPro" id="IPR035979">
    <property type="entry name" value="RBD_domain_sf"/>
</dbReference>
<evidence type="ECO:0000256" key="3">
    <source>
        <dbReference type="ARBA" id="ARBA00022723"/>
    </source>
</evidence>
<sequence length="481" mass="53915">MVITYDSFISDDEEELCPLCVEEMDIWDRNFKPCPCGYQVCQFCYNNIRQNPQLNGKCPACRRPYDDESVEYRTVTDEEWKQENAKQARREREKKQKERERKETEQSSKKHLSGMRVIQKNLVYVIGLNPNIPTEELHHTLRTDHFFGQYGKIQKIVINRRTNLNGNPGLGVYVTFARKEDAARCIAAVDGSVNDGKYLRATYGTTKYCSSYLRGQQCQNSNCMFLHEPGEEADSYTRQDLSTIQHEKTTTQAKHDSRNDISLPASVSWATKPTGGTSAVSDQPASGISNQPNYPPLPSAKKIVASSPPPPVVKKEEPTIILPQREPPKASPTISFMEQSLSMLAEMDYKYSFSSPNYGVTAFPLFSFSSKNLSTEFPKDDEGSDLPSYIFTTINCPPKIDLTLREVHSMQIQPTALPPSQNPANAIPVSAYPSNSIPTNGINASNNVTPQLPKNIPYKTTSPPGLKNSQELLAHLMKRGA</sequence>
<dbReference type="FunFam" id="3.30.70.330:FF:000257">
    <property type="entry name" value="CCR4-NOT core complex subunit Not4"/>
    <property type="match status" value="1"/>
</dbReference>
<feature type="compositionally biased region" description="Basic and acidic residues" evidence="13">
    <location>
        <begin position="73"/>
        <end position="108"/>
    </location>
</feature>
<keyword evidence="7" id="KW-0805">Transcription regulation</keyword>
<evidence type="ECO:0000313" key="19">
    <source>
        <dbReference type="Proteomes" id="UP000242525"/>
    </source>
</evidence>
<feature type="zinc finger region" description="C3H1-type" evidence="12">
    <location>
        <begin position="203"/>
        <end position="230"/>
    </location>
</feature>
<dbReference type="InterPro" id="IPR039515">
    <property type="entry name" value="NOT4_mRING-HC-C4C4"/>
</dbReference>
<dbReference type="Pfam" id="PF14570">
    <property type="entry name" value="zf-RING_4"/>
    <property type="match status" value="1"/>
</dbReference>
<dbReference type="GO" id="GO:0051254">
    <property type="term" value="P:positive regulation of RNA metabolic process"/>
    <property type="evidence" value="ECO:0007669"/>
    <property type="project" value="UniProtKB-ARBA"/>
</dbReference>
<comment type="subcellular location">
    <subcellularLocation>
        <location evidence="1">Nucleus</location>
    </subcellularLocation>
</comment>
<dbReference type="InterPro" id="IPR001841">
    <property type="entry name" value="Znf_RING"/>
</dbReference>
<dbReference type="EMBL" id="CCBN010000015">
    <property type="protein sequence ID" value="CDO56360.1"/>
    <property type="molecule type" value="Genomic_DNA"/>
</dbReference>
<feature type="region of interest" description="Disordered" evidence="13">
    <location>
        <begin position="73"/>
        <end position="111"/>
    </location>
</feature>
<dbReference type="GO" id="GO:0016567">
    <property type="term" value="P:protein ubiquitination"/>
    <property type="evidence" value="ECO:0007669"/>
    <property type="project" value="TreeGrafter"/>
</dbReference>
<protein>
    <submittedName>
        <fullName evidence="17">Similar to Saccharomyces cerevisiae YER068W MOT2 Subunit of the CCR4-NOT complex</fullName>
    </submittedName>
</protein>
<dbReference type="GO" id="GO:0030015">
    <property type="term" value="C:CCR4-NOT core complex"/>
    <property type="evidence" value="ECO:0007669"/>
    <property type="project" value="UniProtKB-ARBA"/>
</dbReference>
<evidence type="ECO:0000256" key="11">
    <source>
        <dbReference type="PROSITE-ProRule" id="PRU00176"/>
    </source>
</evidence>
<dbReference type="InterPro" id="IPR000504">
    <property type="entry name" value="RRM_dom"/>
</dbReference>
<dbReference type="EMBL" id="QQZK01000037">
    <property type="protein sequence ID" value="KAF5101459.1"/>
    <property type="molecule type" value="Genomic_DNA"/>
</dbReference>
<comment type="caution">
    <text evidence="17">The sequence shown here is derived from an EMBL/GenBank/DDBJ whole genome shotgun (WGS) entry which is preliminary data.</text>
</comment>
<keyword evidence="19" id="KW-1185">Reference proteome</keyword>
<evidence type="ECO:0000256" key="8">
    <source>
        <dbReference type="ARBA" id="ARBA00023054"/>
    </source>
</evidence>
<dbReference type="GO" id="GO:0061630">
    <property type="term" value="F:ubiquitin protein ligase activity"/>
    <property type="evidence" value="ECO:0007669"/>
    <property type="project" value="UniProtKB-ARBA"/>
</dbReference>
<keyword evidence="6 11" id="KW-0694">RNA-binding</keyword>
<evidence type="ECO:0000313" key="17">
    <source>
        <dbReference type="EMBL" id="CDO56360.1"/>
    </source>
</evidence>
<dbReference type="Gene3D" id="3.30.70.330">
    <property type="match status" value="1"/>
</dbReference>
<evidence type="ECO:0000256" key="9">
    <source>
        <dbReference type="ARBA" id="ARBA00023163"/>
    </source>
</evidence>
<dbReference type="Gene3D" id="3.30.40.10">
    <property type="entry name" value="Zinc/RING finger domain, C3HC4 (zinc finger)"/>
    <property type="match status" value="1"/>
</dbReference>